<feature type="chain" id="PRO_5005192327" description="Receptor ligand binding region domain-containing protein" evidence="5">
    <location>
        <begin position="23"/>
        <end position="251"/>
    </location>
</feature>
<feature type="domain" description="Receptor ligand binding region" evidence="6">
    <location>
        <begin position="50"/>
        <end position="229"/>
    </location>
</feature>
<dbReference type="Gene3D" id="3.40.50.2300">
    <property type="match status" value="2"/>
</dbReference>
<keyword evidence="4" id="KW-0472">Membrane</keyword>
<evidence type="ECO:0000313" key="7">
    <source>
        <dbReference type="EMBL" id="CEM49147.1"/>
    </source>
</evidence>
<dbReference type="PhylomeDB" id="A0A0G4HXC1"/>
<evidence type="ECO:0000259" key="6">
    <source>
        <dbReference type="Pfam" id="PF01094"/>
    </source>
</evidence>
<protein>
    <recommendedName>
        <fullName evidence="6">Receptor ligand binding region domain-containing protein</fullName>
    </recommendedName>
</protein>
<comment type="subcellular location">
    <subcellularLocation>
        <location evidence="1">Membrane</location>
    </subcellularLocation>
</comment>
<evidence type="ECO:0000256" key="1">
    <source>
        <dbReference type="ARBA" id="ARBA00004370"/>
    </source>
</evidence>
<reference evidence="7" key="1">
    <citation type="submission" date="2014-11" db="EMBL/GenBank/DDBJ databases">
        <authorList>
            <person name="Otto D Thomas"/>
            <person name="Naeem Raeece"/>
        </authorList>
    </citation>
    <scope>NUCLEOTIDE SEQUENCE</scope>
</reference>
<dbReference type="VEuPathDB" id="CryptoDB:Cvel_33091"/>
<gene>
    <name evidence="7" type="ORF">Cvel_33091.t1.CR1</name>
</gene>
<dbReference type="InterPro" id="IPR028082">
    <property type="entry name" value="Peripla_BP_I"/>
</dbReference>
<dbReference type="AlphaFoldDB" id="A0A0G4HXC1"/>
<keyword evidence="5" id="KW-0732">Signal</keyword>
<dbReference type="EMBL" id="CDMZ01004247">
    <property type="protein sequence ID" value="CEM49147.1"/>
    <property type="molecule type" value="Genomic_DNA"/>
</dbReference>
<sequence>MFSRFLTSLVACLGLVLPCVECATIYLAHQTEQTGFPASLELFSGTGAGVALGEINANPGVLSGHTLAMGTTVDGGCTKKQGVGGALDVVVNQTWTPIAIGPLCSPSVEGSNHVFSASRMLQLSPLAVGAYLSDTQNYPGLLGLRPLREEYGFAAILKAFGYSRIAIVRWLTSDIQDSVEGALPATYKQVTGGDLQVVANYKMQAATDQEAENAVMKMKDADARVIINLLSGVGGWVHGQPGGGGEGGQYN</sequence>
<dbReference type="SUPFAM" id="SSF53822">
    <property type="entry name" value="Periplasmic binding protein-like I"/>
    <property type="match status" value="1"/>
</dbReference>
<feature type="signal peptide" evidence="5">
    <location>
        <begin position="1"/>
        <end position="22"/>
    </location>
</feature>
<evidence type="ECO:0000256" key="5">
    <source>
        <dbReference type="SAM" id="SignalP"/>
    </source>
</evidence>
<evidence type="ECO:0000256" key="4">
    <source>
        <dbReference type="ARBA" id="ARBA00023136"/>
    </source>
</evidence>
<evidence type="ECO:0000256" key="2">
    <source>
        <dbReference type="ARBA" id="ARBA00022692"/>
    </source>
</evidence>
<dbReference type="Pfam" id="PF01094">
    <property type="entry name" value="ANF_receptor"/>
    <property type="match status" value="1"/>
</dbReference>
<keyword evidence="3" id="KW-1133">Transmembrane helix</keyword>
<evidence type="ECO:0000256" key="3">
    <source>
        <dbReference type="ARBA" id="ARBA00022989"/>
    </source>
</evidence>
<proteinExistence type="predicted"/>
<dbReference type="GO" id="GO:0016020">
    <property type="term" value="C:membrane"/>
    <property type="evidence" value="ECO:0007669"/>
    <property type="project" value="UniProtKB-SubCell"/>
</dbReference>
<dbReference type="InterPro" id="IPR001828">
    <property type="entry name" value="ANF_lig-bd_rcpt"/>
</dbReference>
<accession>A0A0G4HXC1</accession>
<organism evidence="7">
    <name type="scientific">Chromera velia CCMP2878</name>
    <dbReference type="NCBI Taxonomy" id="1169474"/>
    <lineage>
        <taxon>Eukaryota</taxon>
        <taxon>Sar</taxon>
        <taxon>Alveolata</taxon>
        <taxon>Colpodellida</taxon>
        <taxon>Chromeraceae</taxon>
        <taxon>Chromera</taxon>
    </lineage>
</organism>
<keyword evidence="2" id="KW-0812">Transmembrane</keyword>
<name>A0A0G4HXC1_9ALVE</name>